<dbReference type="Pfam" id="PF01925">
    <property type="entry name" value="TauE"/>
    <property type="match status" value="1"/>
</dbReference>
<comment type="subcellular location">
    <subcellularLocation>
        <location evidence="5">Cell membrane</location>
        <topology evidence="5">Multi-pass membrane protein</topology>
    </subcellularLocation>
    <subcellularLocation>
        <location evidence="1">Membrane</location>
        <topology evidence="1">Multi-pass membrane protein</topology>
    </subcellularLocation>
</comment>
<dbReference type="PATRIC" id="fig|279058.18.peg.1470"/>
<dbReference type="InterPro" id="IPR051598">
    <property type="entry name" value="TSUP/Inactive_protease-like"/>
</dbReference>
<accession>A0A127QH18</accession>
<feature type="transmembrane region" description="Helical" evidence="5">
    <location>
        <begin position="141"/>
        <end position="171"/>
    </location>
</feature>
<reference evidence="6 7" key="1">
    <citation type="submission" date="2015-11" db="EMBL/GenBank/DDBJ databases">
        <title>Exploring the genomic traits of fungus-feeding bacterial genus Collimonas.</title>
        <authorList>
            <person name="Song C."/>
            <person name="Schmidt R."/>
            <person name="de Jager V."/>
            <person name="Krzyzanowska D."/>
            <person name="Jongedijk E."/>
            <person name="Cankar K."/>
            <person name="Beekwilder J."/>
            <person name="van Veen A."/>
            <person name="de Boer W."/>
            <person name="van Veen J.A."/>
            <person name="Garbeva P."/>
        </authorList>
    </citation>
    <scope>NUCLEOTIDE SEQUENCE [LARGE SCALE GENOMIC DNA]</scope>
    <source>
        <strain evidence="6 7">Ter282</strain>
    </source>
</reference>
<sequence>MLDGLLLFCGNLLLGGVLGGVGGLFGIGGGLIAIPVLGLLYGMDQQLAQGTALVMVAPNVMLGFWRYRQRNGLELRSAAVLGGSAILVTYAAAWYATVISSARLHFAFAVFMGVLGLYLFWNAARKKPLRTGPPLLGPRYLPVVGVIGGAISGFFGVGGGVVAPPALVAFFGMTQTAAQGMALALVSPGAVIALGTFAYAGHVDWHIGIPLAIGGIFSVSTGVALAHHLPERKLRLSFSTALILLAGWLILRG</sequence>
<name>A0A127QH18_9BURK</name>
<organism evidence="6 7">
    <name type="scientific">Collimonas arenae</name>
    <dbReference type="NCBI Taxonomy" id="279058"/>
    <lineage>
        <taxon>Bacteria</taxon>
        <taxon>Pseudomonadati</taxon>
        <taxon>Pseudomonadota</taxon>
        <taxon>Betaproteobacteria</taxon>
        <taxon>Burkholderiales</taxon>
        <taxon>Oxalobacteraceae</taxon>
        <taxon>Collimonas</taxon>
    </lineage>
</organism>
<dbReference type="InterPro" id="IPR002781">
    <property type="entry name" value="TM_pro_TauE-like"/>
</dbReference>
<evidence type="ECO:0000256" key="1">
    <source>
        <dbReference type="ARBA" id="ARBA00004141"/>
    </source>
</evidence>
<keyword evidence="5" id="KW-1003">Cell membrane</keyword>
<dbReference type="Proteomes" id="UP000071778">
    <property type="component" value="Chromosome"/>
</dbReference>
<keyword evidence="2 5" id="KW-0812">Transmembrane</keyword>
<feature type="transmembrane region" description="Helical" evidence="5">
    <location>
        <begin position="12"/>
        <end position="41"/>
    </location>
</feature>
<evidence type="ECO:0000256" key="4">
    <source>
        <dbReference type="ARBA" id="ARBA00023136"/>
    </source>
</evidence>
<gene>
    <name evidence="6" type="ORF">CAter282_1487</name>
</gene>
<dbReference type="PANTHER" id="PTHR43701:SF2">
    <property type="entry name" value="MEMBRANE TRANSPORTER PROTEIN YJNA-RELATED"/>
    <property type="match status" value="1"/>
</dbReference>
<feature type="transmembrane region" description="Helical" evidence="5">
    <location>
        <begin position="177"/>
        <end position="200"/>
    </location>
</feature>
<feature type="transmembrane region" description="Helical" evidence="5">
    <location>
        <begin position="47"/>
        <end position="65"/>
    </location>
</feature>
<keyword evidence="4 5" id="KW-0472">Membrane</keyword>
<dbReference type="PANTHER" id="PTHR43701">
    <property type="entry name" value="MEMBRANE TRANSPORTER PROTEIN MJ0441-RELATED"/>
    <property type="match status" value="1"/>
</dbReference>
<feature type="transmembrane region" description="Helical" evidence="5">
    <location>
        <begin position="207"/>
        <end position="228"/>
    </location>
</feature>
<evidence type="ECO:0000313" key="7">
    <source>
        <dbReference type="Proteomes" id="UP000071778"/>
    </source>
</evidence>
<evidence type="ECO:0000256" key="5">
    <source>
        <dbReference type="RuleBase" id="RU363041"/>
    </source>
</evidence>
<dbReference type="EMBL" id="CP013235">
    <property type="protein sequence ID" value="AMP09276.1"/>
    <property type="molecule type" value="Genomic_DNA"/>
</dbReference>
<feature type="transmembrane region" description="Helical" evidence="5">
    <location>
        <begin position="77"/>
        <end position="96"/>
    </location>
</feature>
<keyword evidence="7" id="KW-1185">Reference proteome</keyword>
<protein>
    <recommendedName>
        <fullName evidence="5">Probable membrane transporter protein</fullName>
    </recommendedName>
</protein>
<evidence type="ECO:0000313" key="6">
    <source>
        <dbReference type="EMBL" id="AMP09276.1"/>
    </source>
</evidence>
<evidence type="ECO:0000256" key="3">
    <source>
        <dbReference type="ARBA" id="ARBA00022989"/>
    </source>
</evidence>
<feature type="transmembrane region" description="Helical" evidence="5">
    <location>
        <begin position="102"/>
        <end position="121"/>
    </location>
</feature>
<evidence type="ECO:0000256" key="2">
    <source>
        <dbReference type="ARBA" id="ARBA00022692"/>
    </source>
</evidence>
<proteinExistence type="inferred from homology"/>
<dbReference type="GO" id="GO:0005886">
    <property type="term" value="C:plasma membrane"/>
    <property type="evidence" value="ECO:0007669"/>
    <property type="project" value="UniProtKB-SubCell"/>
</dbReference>
<comment type="similarity">
    <text evidence="5">Belongs to the 4-toluene sulfonate uptake permease (TSUP) (TC 2.A.102) family.</text>
</comment>
<feature type="transmembrane region" description="Helical" evidence="5">
    <location>
        <begin position="234"/>
        <end position="251"/>
    </location>
</feature>
<dbReference type="AlphaFoldDB" id="A0A127QH18"/>
<dbReference type="RefSeq" id="WP_156477077.1">
    <property type="nucleotide sequence ID" value="NZ_CP013235.1"/>
</dbReference>
<keyword evidence="3 5" id="KW-1133">Transmembrane helix</keyword>